<evidence type="ECO:0000259" key="6">
    <source>
        <dbReference type="Pfam" id="PF03088"/>
    </source>
</evidence>
<dbReference type="EMBL" id="QCYY01002771">
    <property type="protein sequence ID" value="ROT67715.1"/>
    <property type="molecule type" value="Genomic_DNA"/>
</dbReference>
<comment type="caution">
    <text evidence="7">The sequence shown here is derived from an EMBL/GenBank/DDBJ whole genome shotgun (WGS) entry which is preliminary data.</text>
</comment>
<reference evidence="7 8" key="1">
    <citation type="submission" date="2018-04" db="EMBL/GenBank/DDBJ databases">
        <authorList>
            <person name="Zhang X."/>
            <person name="Yuan J."/>
            <person name="Li F."/>
            <person name="Xiang J."/>
        </authorList>
    </citation>
    <scope>NUCLEOTIDE SEQUENCE [LARGE SCALE GENOMIC DNA]</scope>
    <source>
        <tissue evidence="7">Muscle</tissue>
    </source>
</reference>
<dbReference type="InterPro" id="IPR018119">
    <property type="entry name" value="Strictosidine_synth_cons-reg"/>
</dbReference>
<keyword evidence="2" id="KW-0597">Phosphoprotein</keyword>
<dbReference type="GO" id="GO:0012505">
    <property type="term" value="C:endomembrane system"/>
    <property type="evidence" value="ECO:0007669"/>
    <property type="project" value="TreeGrafter"/>
</dbReference>
<keyword evidence="5" id="KW-0472">Membrane</keyword>
<dbReference type="OrthoDB" id="5307922at2759"/>
<dbReference type="Pfam" id="PF20067">
    <property type="entry name" value="SSL_N"/>
    <property type="match status" value="1"/>
</dbReference>
<dbReference type="PANTHER" id="PTHR10426:SF88">
    <property type="entry name" value="ADIPOCYTE PLASMA MEMBRANE-ASSOCIATED PROTEIN HEMOMUCIN-RELATED"/>
    <property type="match status" value="1"/>
</dbReference>
<evidence type="ECO:0000256" key="4">
    <source>
        <dbReference type="SAM" id="MobiDB-lite"/>
    </source>
</evidence>
<evidence type="ECO:0000313" key="7">
    <source>
        <dbReference type="EMBL" id="ROT67715.1"/>
    </source>
</evidence>
<dbReference type="GO" id="GO:0016787">
    <property type="term" value="F:hydrolase activity"/>
    <property type="evidence" value="ECO:0007669"/>
    <property type="project" value="TreeGrafter"/>
</dbReference>
<dbReference type="SUPFAM" id="SSF63829">
    <property type="entry name" value="Calcium-dependent phosphotriesterase"/>
    <property type="match status" value="1"/>
</dbReference>
<keyword evidence="5" id="KW-0812">Transmembrane</keyword>
<protein>
    <submittedName>
        <fullName evidence="7">Adipocyte plasma membrane-associated protein</fullName>
    </submittedName>
</protein>
<dbReference type="Proteomes" id="UP000283509">
    <property type="component" value="Unassembled WGS sequence"/>
</dbReference>
<name>A0A3R7SMT7_PENVA</name>
<gene>
    <name evidence="7" type="ORF">C7M84_014195</name>
</gene>
<keyword evidence="3" id="KW-0325">Glycoprotein</keyword>
<organism evidence="7 8">
    <name type="scientific">Penaeus vannamei</name>
    <name type="common">Whiteleg shrimp</name>
    <name type="synonym">Litopenaeus vannamei</name>
    <dbReference type="NCBI Taxonomy" id="6689"/>
    <lineage>
        <taxon>Eukaryota</taxon>
        <taxon>Metazoa</taxon>
        <taxon>Ecdysozoa</taxon>
        <taxon>Arthropoda</taxon>
        <taxon>Crustacea</taxon>
        <taxon>Multicrustacea</taxon>
        <taxon>Malacostraca</taxon>
        <taxon>Eumalacostraca</taxon>
        <taxon>Eucarida</taxon>
        <taxon>Decapoda</taxon>
        <taxon>Dendrobranchiata</taxon>
        <taxon>Penaeoidea</taxon>
        <taxon>Penaeidae</taxon>
        <taxon>Penaeus</taxon>
    </lineage>
</organism>
<evidence type="ECO:0000256" key="2">
    <source>
        <dbReference type="ARBA" id="ARBA00022553"/>
    </source>
</evidence>
<comment type="similarity">
    <text evidence="1">Belongs to the strictosidine synthase family.</text>
</comment>
<sequence length="484" mass="54270">MVFSALCHLCTRSILDVAVLLLVLVLLPGIPPHVTYRSYEIDDPRPLEGRLEPNDILDASERILDGKIVGPESVASKSDDEIFVSLHGGKILRIWGKQFDHFKIITSIGPGCDGPWQEKICGRPLGLRFAPDGRLLVADAYLGLFSVDVETGEKERLFDPLEEIDGVAPKLLDDLDIDSEGNIYWSDASISADLSDGIIEMLSDPSGRLIKFDPKTKKNTVLMKNIHFANGVQLSPDHDFVLVCETFQKRVWRYWLQGPKAGASEIFVDRLPGMPDNLRNRNEGGYYVSLVAVKSPEAFDELKFLTKLPWLRKLLLRFVNLAKMVFDTVSKIYPNKFTEDISFKIFNLEPIAQHMASNKTIVVELDAEGNIDGSMQGNSGRLRFISQTNKIGDNIFFGSPYNKYLGRLEETVAESIPEKEPVRVEEEQPTPKEAEVSSAKEAEEAKKEETTAEPSMQEKEPIKETVSEKGKEKAEQDSVKKEEL</sequence>
<dbReference type="PANTHER" id="PTHR10426">
    <property type="entry name" value="STRICTOSIDINE SYNTHASE-RELATED"/>
    <property type="match status" value="1"/>
</dbReference>
<feature type="region of interest" description="Disordered" evidence="4">
    <location>
        <begin position="416"/>
        <end position="484"/>
    </location>
</feature>
<evidence type="ECO:0000256" key="3">
    <source>
        <dbReference type="ARBA" id="ARBA00023180"/>
    </source>
</evidence>
<evidence type="ECO:0000313" key="8">
    <source>
        <dbReference type="Proteomes" id="UP000283509"/>
    </source>
</evidence>
<evidence type="ECO:0000256" key="5">
    <source>
        <dbReference type="SAM" id="Phobius"/>
    </source>
</evidence>
<evidence type="ECO:0000256" key="1">
    <source>
        <dbReference type="ARBA" id="ARBA00009191"/>
    </source>
</evidence>
<dbReference type="Gene3D" id="2.120.10.30">
    <property type="entry name" value="TolB, C-terminal domain"/>
    <property type="match status" value="1"/>
</dbReference>
<accession>A0A3R7SMT7</accession>
<dbReference type="Pfam" id="PF03088">
    <property type="entry name" value="Str_synth"/>
    <property type="match status" value="1"/>
</dbReference>
<feature type="domain" description="Strictosidine synthase conserved region" evidence="6">
    <location>
        <begin position="173"/>
        <end position="258"/>
    </location>
</feature>
<feature type="transmembrane region" description="Helical" evidence="5">
    <location>
        <begin position="12"/>
        <end position="30"/>
    </location>
</feature>
<dbReference type="InterPro" id="IPR011042">
    <property type="entry name" value="6-blade_b-propeller_TolB-like"/>
</dbReference>
<proteinExistence type="inferred from homology"/>
<dbReference type="AlphaFoldDB" id="A0A3R7SMT7"/>
<keyword evidence="8" id="KW-1185">Reference proteome</keyword>
<dbReference type="STRING" id="6689.A0A3R7SMT7"/>
<keyword evidence="5" id="KW-1133">Transmembrane helix</keyword>
<reference evidence="7 8" key="2">
    <citation type="submission" date="2019-01" db="EMBL/GenBank/DDBJ databases">
        <title>The decoding of complex shrimp genome reveals the adaptation for benthos swimmer, frequently molting mechanism and breeding impact on genome.</title>
        <authorList>
            <person name="Sun Y."/>
            <person name="Gao Y."/>
            <person name="Yu Y."/>
        </authorList>
    </citation>
    <scope>NUCLEOTIDE SEQUENCE [LARGE SCALE GENOMIC DNA]</scope>
    <source>
        <tissue evidence="7">Muscle</tissue>
    </source>
</reference>